<dbReference type="AlphaFoldDB" id="A0AAP0R2L0"/>
<accession>A0AAP0R2L0</accession>
<evidence type="ECO:0000313" key="11">
    <source>
        <dbReference type="Proteomes" id="UP001415857"/>
    </source>
</evidence>
<keyword evidence="9" id="KW-0732">Signal</keyword>
<dbReference type="PANTHER" id="PTHR31113:SF5">
    <property type="entry name" value="OS04G0405700 PROTEIN"/>
    <property type="match status" value="1"/>
</dbReference>
<feature type="compositionally biased region" description="Polar residues" evidence="7">
    <location>
        <begin position="161"/>
        <end position="170"/>
    </location>
</feature>
<evidence type="ECO:0000256" key="4">
    <source>
        <dbReference type="ARBA" id="ARBA00022989"/>
    </source>
</evidence>
<dbReference type="Pfam" id="PF05055">
    <property type="entry name" value="DUF677"/>
    <property type="match status" value="1"/>
</dbReference>
<keyword evidence="6" id="KW-0175">Coiled coil</keyword>
<keyword evidence="5 8" id="KW-0472">Membrane</keyword>
<evidence type="ECO:0000256" key="8">
    <source>
        <dbReference type="SAM" id="Phobius"/>
    </source>
</evidence>
<keyword evidence="3 8" id="KW-0812">Transmembrane</keyword>
<feature type="transmembrane region" description="Helical" evidence="8">
    <location>
        <begin position="767"/>
        <end position="800"/>
    </location>
</feature>
<evidence type="ECO:0000256" key="7">
    <source>
        <dbReference type="SAM" id="MobiDB-lite"/>
    </source>
</evidence>
<comment type="subcellular location">
    <subcellularLocation>
        <location evidence="1">Membrane</location>
    </subcellularLocation>
</comment>
<dbReference type="GO" id="GO:0016020">
    <property type="term" value="C:membrane"/>
    <property type="evidence" value="ECO:0007669"/>
    <property type="project" value="UniProtKB-SubCell"/>
</dbReference>
<dbReference type="PANTHER" id="PTHR31113">
    <property type="entry name" value="UPF0496 PROTEIN 3-RELATED"/>
    <property type="match status" value="1"/>
</dbReference>
<sequence length="919" mass="103537">MGVTFSIPIVDLLNSCCSCLAGTVQCACELHGNLDDLLIALAKLSNLKIEVMGKAKIIQRQQMKQLDEILEWITKATAMETLALEVIDDGTREMKKRCLSEFEKASIQSDIYYHFLILFVNLVAVKEVHPLQLLMEATFGVNRRETVLRDYEGNSREDTPRSSSGQLSPITATTSTSTTVNLIREYTLAVQTTSYNEIWSMIHVNDFDDDGSEKLNELRLLSQVLHSSRQCVEEALRHTQPSKLTRIVSSYFDHSENTSNLCSRLYTSIYCARELYAPLLELLDVLPFDAQSLAQSQWNWAFNLDLRPLSARSRLRCTKTGEAICLIGATMAVAVFAIAIATHALIVLVASGDTFFTTACLLHKFSKKEHTHIAKLDAAAKGIFVLNNDLDTIDQLVGRLYTDVESDKLLIWLGLERGRDKYSMQEVVKHLRKNHQNFLNHLNDLEEHICLCSAVINRTSDLLTACCGCLVKPVQYICELEEKLDALGTKMEEVSKLKNDVEERVKIVERQNMKELDEIKNCGTRRPIGILGVLLLLAVVASRDMNTKEESFVMLVSSVVSLTENSREYTPRSSSGQLSPITATTSTSTTVNLTREYTLAVQTSSYNEIWSTIHVNDFDNDGGEEPNELRSLSQVLRPSRQCVEEALRHARPNKLTRIVSSYFDHSENTSDLCFRLYTSVRRARELYTPLLELLDVLPFDAQSLAQSQCDWAFNVFLQFDSFDNPFPSPDSHNFHNMRRCFSELKQQLDSRRRSVRSRLRRTKTGGAICLIGATVAVAVSAVAIATHALVVLVAGGGTFFTTACLPHKFSKKEQAHIAKLDAAAKGIFVLNNDLDTIDRLVGRLHNDVESDKLLIRLGLERGRDKYSMQEVVKHLRKNHRNFLNHLKDLEEHICLCFAAVNRARSLLLQEICLQQTCNS</sequence>
<gene>
    <name evidence="10" type="ORF">L1049_001817</name>
</gene>
<evidence type="ECO:0000256" key="1">
    <source>
        <dbReference type="ARBA" id="ARBA00004370"/>
    </source>
</evidence>
<comment type="similarity">
    <text evidence="2">Belongs to the UPF0496 family.</text>
</comment>
<name>A0AAP0R2L0_LIQFO</name>
<evidence type="ECO:0000256" key="6">
    <source>
        <dbReference type="SAM" id="Coils"/>
    </source>
</evidence>
<proteinExistence type="inferred from homology"/>
<reference evidence="10 11" key="1">
    <citation type="journal article" date="2024" name="Plant J.">
        <title>Genome sequences and population genomics reveal climatic adaptation and genomic divergence between two closely related sweetgum species.</title>
        <authorList>
            <person name="Xu W.Q."/>
            <person name="Ren C.Q."/>
            <person name="Zhang X.Y."/>
            <person name="Comes H.P."/>
            <person name="Liu X.H."/>
            <person name="Li Y.G."/>
            <person name="Kettle C.J."/>
            <person name="Jalonen R."/>
            <person name="Gaisberger H."/>
            <person name="Ma Y.Z."/>
            <person name="Qiu Y.X."/>
        </authorList>
    </citation>
    <scope>NUCLEOTIDE SEQUENCE [LARGE SCALE GENOMIC DNA]</scope>
    <source>
        <strain evidence="10">Hangzhou</strain>
    </source>
</reference>
<dbReference type="EMBL" id="JBBPBK010000195">
    <property type="protein sequence ID" value="KAK9266295.1"/>
    <property type="molecule type" value="Genomic_DNA"/>
</dbReference>
<feature type="compositionally biased region" description="Basic and acidic residues" evidence="7">
    <location>
        <begin position="150"/>
        <end position="160"/>
    </location>
</feature>
<feature type="region of interest" description="Disordered" evidence="7">
    <location>
        <begin position="150"/>
        <end position="172"/>
    </location>
</feature>
<evidence type="ECO:0000313" key="10">
    <source>
        <dbReference type="EMBL" id="KAK9266295.1"/>
    </source>
</evidence>
<dbReference type="Proteomes" id="UP001415857">
    <property type="component" value="Unassembled WGS sequence"/>
</dbReference>
<organism evidence="10 11">
    <name type="scientific">Liquidambar formosana</name>
    <name type="common">Formosan gum</name>
    <dbReference type="NCBI Taxonomy" id="63359"/>
    <lineage>
        <taxon>Eukaryota</taxon>
        <taxon>Viridiplantae</taxon>
        <taxon>Streptophyta</taxon>
        <taxon>Embryophyta</taxon>
        <taxon>Tracheophyta</taxon>
        <taxon>Spermatophyta</taxon>
        <taxon>Magnoliopsida</taxon>
        <taxon>eudicotyledons</taxon>
        <taxon>Gunneridae</taxon>
        <taxon>Pentapetalae</taxon>
        <taxon>Saxifragales</taxon>
        <taxon>Altingiaceae</taxon>
        <taxon>Liquidambar</taxon>
    </lineage>
</organism>
<protein>
    <submittedName>
        <fullName evidence="10">Uncharacterized protein</fullName>
    </submittedName>
</protein>
<dbReference type="InterPro" id="IPR007749">
    <property type="entry name" value="DUF677"/>
</dbReference>
<keyword evidence="11" id="KW-1185">Reference proteome</keyword>
<evidence type="ECO:0000256" key="5">
    <source>
        <dbReference type="ARBA" id="ARBA00023136"/>
    </source>
</evidence>
<feature type="transmembrane region" description="Helical" evidence="8">
    <location>
        <begin position="323"/>
        <end position="350"/>
    </location>
</feature>
<feature type="chain" id="PRO_5042821003" evidence="9">
    <location>
        <begin position="22"/>
        <end position="919"/>
    </location>
</feature>
<feature type="signal peptide" evidence="9">
    <location>
        <begin position="1"/>
        <end position="21"/>
    </location>
</feature>
<evidence type="ECO:0000256" key="3">
    <source>
        <dbReference type="ARBA" id="ARBA00022692"/>
    </source>
</evidence>
<evidence type="ECO:0000256" key="2">
    <source>
        <dbReference type="ARBA" id="ARBA00009074"/>
    </source>
</evidence>
<evidence type="ECO:0000256" key="9">
    <source>
        <dbReference type="SAM" id="SignalP"/>
    </source>
</evidence>
<feature type="coiled-coil region" evidence="6">
    <location>
        <begin position="484"/>
        <end position="518"/>
    </location>
</feature>
<keyword evidence="4 8" id="KW-1133">Transmembrane helix</keyword>
<comment type="caution">
    <text evidence="10">The sequence shown here is derived from an EMBL/GenBank/DDBJ whole genome shotgun (WGS) entry which is preliminary data.</text>
</comment>